<keyword evidence="2" id="KW-1185">Reference proteome</keyword>
<reference evidence="1" key="1">
    <citation type="submission" date="2021-05" db="EMBL/GenBank/DDBJ databases">
        <authorList>
            <person name="Pan Q."/>
            <person name="Jouanno E."/>
            <person name="Zahm M."/>
            <person name="Klopp C."/>
            <person name="Cabau C."/>
            <person name="Louis A."/>
            <person name="Berthelot C."/>
            <person name="Parey E."/>
            <person name="Roest Crollius H."/>
            <person name="Montfort J."/>
            <person name="Robinson-Rechavi M."/>
            <person name="Bouchez O."/>
            <person name="Lampietro C."/>
            <person name="Lopez Roques C."/>
            <person name="Donnadieu C."/>
            <person name="Postlethwait J."/>
            <person name="Bobe J."/>
            <person name="Dillon D."/>
            <person name="Chandos A."/>
            <person name="von Hippel F."/>
            <person name="Guiguen Y."/>
        </authorList>
    </citation>
    <scope>NUCLEOTIDE SEQUENCE</scope>
    <source>
        <strain evidence="1">YG-Jan2019</strain>
    </source>
</reference>
<dbReference type="Proteomes" id="UP001157502">
    <property type="component" value="Chromosome 13"/>
</dbReference>
<accession>A0ACC2GHT2</accession>
<organism evidence="1 2">
    <name type="scientific">Dallia pectoralis</name>
    <name type="common">Alaska blackfish</name>
    <dbReference type="NCBI Taxonomy" id="75939"/>
    <lineage>
        <taxon>Eukaryota</taxon>
        <taxon>Metazoa</taxon>
        <taxon>Chordata</taxon>
        <taxon>Craniata</taxon>
        <taxon>Vertebrata</taxon>
        <taxon>Euteleostomi</taxon>
        <taxon>Actinopterygii</taxon>
        <taxon>Neopterygii</taxon>
        <taxon>Teleostei</taxon>
        <taxon>Protacanthopterygii</taxon>
        <taxon>Esociformes</taxon>
        <taxon>Umbridae</taxon>
        <taxon>Dallia</taxon>
    </lineage>
</organism>
<feature type="non-terminal residue" evidence="1">
    <location>
        <position position="1"/>
    </location>
</feature>
<dbReference type="EMBL" id="CM055740">
    <property type="protein sequence ID" value="KAJ8003226.1"/>
    <property type="molecule type" value="Genomic_DNA"/>
</dbReference>
<name>A0ACC2GHT2_DALPE</name>
<evidence type="ECO:0000313" key="1">
    <source>
        <dbReference type="EMBL" id="KAJ8003226.1"/>
    </source>
</evidence>
<evidence type="ECO:0000313" key="2">
    <source>
        <dbReference type="Proteomes" id="UP001157502"/>
    </source>
</evidence>
<sequence length="1061" mass="121690">HSCITALFTDAYTYRASTINIRLFTEINRSRGIQFIKNNTMLQFRRSFEVDKYQLQELNSRLGQYLSRTKQLEQENAILIAEINQIRQEKEREWNSKCMTEMRDLRRMVGQLSAEKTRAEMEREHLWEKFQMLQSMCCEEQVICKDIGGELKGCEQQLNKAQQTNTELEERLFQLENEYKRIEDSHRHEMIHLRNQAYSRPIATQTHHGALTVSMEEIQECALSLSDGWMDTFEMYRRKVEDMEESIRTDQMRLDDVQREKMQYVSELDRLSKEEEKQARIQINLEEQLTHMQEKFNWDITQYQVIIEGLEREREMLAYNLTEKVRHHQELLQIKMDLSMEVAYYKALIEGEHQHHRQSRERVIDITIPQKHYNRKDFMSTRQVVRKPLDVKYMEPTSSMRRPPVPSQLGHSSPSRVIPISVIGSSYNRNQSPAARRDMILFTKSQSTSSSSSFTTVQPVSVSSEKANLDSEKKDVTERSVRIKELPQHSAKGSPDHPRGTDEMSSHIASPTADIKTVKIVSPQMMSLSRNTGEAEEITKKAEKPVEKEEKGDEFDFQYVKMHAKEGCSTGTMTSDKMVIDSLSMEELMEVMSPVGLDRKLYSSSPDAKVTYHVEKTEQEDGSTKTQIILESKVEEELDMSEDSVFEELMSKGVKHMSLDDIKGTATGNMIENLLSLGLCGGEDMQNKSVNVEIIEEPVEGYSDEEIEFEEKPEVSQPSSMYFQIEELENDPLDTKYHEGSAEVMKSTVTTTNYGGSVKVQEDSKASESPFYRHHQELQEYFVSTPDENLSEPEDGGGIASYGHYGVVDDLSDERYYQDEDPLKSKRFGEVDERPASESQYLKSDHSLAHESFPECIIEEESVYVDTVSPLVHESMLGYHSKTASDPQEQLGGALEHLQGIVPENLKEELSFFTTGSSNRPHNMSVDIKKVHLSSDNGTTTVVAELKSATTLQDSGLQWAQGEDVSEDQAMSTLRFSQTEVGAEGGYNLDTNEMRWVTGSKGLEEESTTEVTEKHIRLGPSEKSFTFQMDVNNDQGQDPPLKVIHEKRIATVYLECDQDKF</sequence>
<proteinExistence type="predicted"/>
<protein>
    <submittedName>
        <fullName evidence="1">Uncharacterized protein</fullName>
    </submittedName>
</protein>
<gene>
    <name evidence="1" type="ORF">DPEC_G00167200</name>
</gene>
<comment type="caution">
    <text evidence="1">The sequence shown here is derived from an EMBL/GenBank/DDBJ whole genome shotgun (WGS) entry which is preliminary data.</text>
</comment>